<comment type="catalytic activity">
    <reaction evidence="8">
        <text>L-seryl-[protein] + ATP = O-phospho-L-seryl-[protein] + ADP + H(+)</text>
        <dbReference type="Rhea" id="RHEA:17989"/>
        <dbReference type="Rhea" id="RHEA-COMP:9863"/>
        <dbReference type="Rhea" id="RHEA-COMP:11604"/>
        <dbReference type="ChEBI" id="CHEBI:15378"/>
        <dbReference type="ChEBI" id="CHEBI:29999"/>
        <dbReference type="ChEBI" id="CHEBI:30616"/>
        <dbReference type="ChEBI" id="CHEBI:83421"/>
        <dbReference type="ChEBI" id="CHEBI:456216"/>
        <dbReference type="EC" id="2.7.11.1"/>
    </reaction>
</comment>
<dbReference type="AlphaFoldDB" id="A0AAD4D7E7"/>
<dbReference type="SUPFAM" id="SSF56112">
    <property type="entry name" value="Protein kinase-like (PK-like)"/>
    <property type="match status" value="1"/>
</dbReference>
<dbReference type="Pfam" id="PF00069">
    <property type="entry name" value="Pkinase"/>
    <property type="match status" value="1"/>
</dbReference>
<evidence type="ECO:0000256" key="6">
    <source>
        <dbReference type="ARBA" id="ARBA00022840"/>
    </source>
</evidence>
<dbReference type="PROSITE" id="PS00107">
    <property type="entry name" value="PROTEIN_KINASE_ATP"/>
    <property type="match status" value="1"/>
</dbReference>
<dbReference type="GO" id="GO:0030003">
    <property type="term" value="P:intracellular monoatomic cation homeostasis"/>
    <property type="evidence" value="ECO:0007669"/>
    <property type="project" value="TreeGrafter"/>
</dbReference>
<comment type="caution">
    <text evidence="12">The sequence shown here is derived from an EMBL/GenBank/DDBJ whole genome shotgun (WGS) entry which is preliminary data.</text>
</comment>
<evidence type="ECO:0000256" key="3">
    <source>
        <dbReference type="ARBA" id="ARBA00022679"/>
    </source>
</evidence>
<feature type="compositionally biased region" description="Polar residues" evidence="10">
    <location>
        <begin position="37"/>
        <end position="46"/>
    </location>
</feature>
<feature type="compositionally biased region" description="Low complexity" evidence="10">
    <location>
        <begin position="125"/>
        <end position="139"/>
    </location>
</feature>
<feature type="compositionally biased region" description="Basic and acidic residues" evidence="10">
    <location>
        <begin position="188"/>
        <end position="199"/>
    </location>
</feature>
<evidence type="ECO:0000256" key="9">
    <source>
        <dbReference type="PROSITE-ProRule" id="PRU10141"/>
    </source>
</evidence>
<reference evidence="12" key="1">
    <citation type="journal article" date="2020" name="Fungal Divers.">
        <title>Resolving the Mortierellaceae phylogeny through synthesis of multi-gene phylogenetics and phylogenomics.</title>
        <authorList>
            <person name="Vandepol N."/>
            <person name="Liber J."/>
            <person name="Desiro A."/>
            <person name="Na H."/>
            <person name="Kennedy M."/>
            <person name="Barry K."/>
            <person name="Grigoriev I.V."/>
            <person name="Miller A.N."/>
            <person name="O'Donnell K."/>
            <person name="Stajich J.E."/>
            <person name="Bonito G."/>
        </authorList>
    </citation>
    <scope>NUCLEOTIDE SEQUENCE</scope>
    <source>
        <strain evidence="12">NRRL 28262</strain>
    </source>
</reference>
<comment type="catalytic activity">
    <reaction evidence="7">
        <text>L-threonyl-[protein] + ATP = O-phospho-L-threonyl-[protein] + ADP + H(+)</text>
        <dbReference type="Rhea" id="RHEA:46608"/>
        <dbReference type="Rhea" id="RHEA-COMP:11060"/>
        <dbReference type="Rhea" id="RHEA-COMP:11605"/>
        <dbReference type="ChEBI" id="CHEBI:15378"/>
        <dbReference type="ChEBI" id="CHEBI:30013"/>
        <dbReference type="ChEBI" id="CHEBI:30616"/>
        <dbReference type="ChEBI" id="CHEBI:61977"/>
        <dbReference type="ChEBI" id="CHEBI:456216"/>
        <dbReference type="EC" id="2.7.11.1"/>
    </reaction>
</comment>
<dbReference type="GO" id="GO:0005829">
    <property type="term" value="C:cytosol"/>
    <property type="evidence" value="ECO:0007669"/>
    <property type="project" value="TreeGrafter"/>
</dbReference>
<feature type="binding site" evidence="9">
    <location>
        <position position="334"/>
    </location>
    <ligand>
        <name>ATP</name>
        <dbReference type="ChEBI" id="CHEBI:30616"/>
    </ligand>
</feature>
<dbReference type="PANTHER" id="PTHR24343">
    <property type="entry name" value="SERINE/THREONINE KINASE"/>
    <property type="match status" value="1"/>
</dbReference>
<keyword evidence="4 9" id="KW-0547">Nucleotide-binding</keyword>
<feature type="compositionally biased region" description="Basic residues" evidence="10">
    <location>
        <begin position="200"/>
        <end position="211"/>
    </location>
</feature>
<feature type="compositionally biased region" description="Polar residues" evidence="10">
    <location>
        <begin position="62"/>
        <end position="85"/>
    </location>
</feature>
<evidence type="ECO:0000256" key="2">
    <source>
        <dbReference type="ARBA" id="ARBA00022527"/>
    </source>
</evidence>
<evidence type="ECO:0000256" key="10">
    <source>
        <dbReference type="SAM" id="MobiDB-lite"/>
    </source>
</evidence>
<dbReference type="EC" id="2.7.11.1" evidence="1"/>
<evidence type="ECO:0000259" key="11">
    <source>
        <dbReference type="PROSITE" id="PS50011"/>
    </source>
</evidence>
<feature type="region of interest" description="Disordered" evidence="10">
    <location>
        <begin position="540"/>
        <end position="578"/>
    </location>
</feature>
<dbReference type="PROSITE" id="PS00108">
    <property type="entry name" value="PROTEIN_KINASE_ST"/>
    <property type="match status" value="1"/>
</dbReference>
<dbReference type="InterPro" id="IPR011009">
    <property type="entry name" value="Kinase-like_dom_sf"/>
</dbReference>
<evidence type="ECO:0000313" key="13">
    <source>
        <dbReference type="Proteomes" id="UP001194580"/>
    </source>
</evidence>
<dbReference type="GO" id="GO:0005524">
    <property type="term" value="F:ATP binding"/>
    <property type="evidence" value="ECO:0007669"/>
    <property type="project" value="UniProtKB-UniRule"/>
</dbReference>
<accession>A0AAD4D7E7</accession>
<dbReference type="PANTHER" id="PTHR24343:SF558">
    <property type="entry name" value="PROTEIN KINASE DOMAIN-CONTAINING PROTEIN"/>
    <property type="match status" value="1"/>
</dbReference>
<keyword evidence="2" id="KW-0723">Serine/threonine-protein kinase</keyword>
<keyword evidence="6 9" id="KW-0067">ATP-binding</keyword>
<dbReference type="SMART" id="SM00220">
    <property type="entry name" value="S_TKc"/>
    <property type="match status" value="1"/>
</dbReference>
<dbReference type="InterPro" id="IPR008271">
    <property type="entry name" value="Ser/Thr_kinase_AS"/>
</dbReference>
<proteinExistence type="predicted"/>
<evidence type="ECO:0000256" key="1">
    <source>
        <dbReference type="ARBA" id="ARBA00012513"/>
    </source>
</evidence>
<name>A0AAD4D7E7_9FUNG</name>
<evidence type="ECO:0000256" key="8">
    <source>
        <dbReference type="ARBA" id="ARBA00048679"/>
    </source>
</evidence>
<dbReference type="EMBL" id="JAAAIL010001208">
    <property type="protein sequence ID" value="KAG0271170.1"/>
    <property type="molecule type" value="Genomic_DNA"/>
</dbReference>
<organism evidence="12 13">
    <name type="scientific">Linnemannia exigua</name>
    <dbReference type="NCBI Taxonomy" id="604196"/>
    <lineage>
        <taxon>Eukaryota</taxon>
        <taxon>Fungi</taxon>
        <taxon>Fungi incertae sedis</taxon>
        <taxon>Mucoromycota</taxon>
        <taxon>Mortierellomycotina</taxon>
        <taxon>Mortierellomycetes</taxon>
        <taxon>Mortierellales</taxon>
        <taxon>Mortierellaceae</taxon>
        <taxon>Linnemannia</taxon>
    </lineage>
</organism>
<dbReference type="Proteomes" id="UP001194580">
    <property type="component" value="Unassembled WGS sequence"/>
</dbReference>
<feature type="region of interest" description="Disordered" evidence="10">
    <location>
        <begin position="1"/>
        <end position="257"/>
    </location>
</feature>
<evidence type="ECO:0000256" key="7">
    <source>
        <dbReference type="ARBA" id="ARBA00047899"/>
    </source>
</evidence>
<feature type="compositionally biased region" description="Basic and acidic residues" evidence="10">
    <location>
        <begin position="107"/>
        <end position="119"/>
    </location>
</feature>
<protein>
    <recommendedName>
        <fullName evidence="1">non-specific serine/threonine protein kinase</fullName>
        <ecNumber evidence="1">2.7.11.1</ecNumber>
    </recommendedName>
</protein>
<evidence type="ECO:0000313" key="12">
    <source>
        <dbReference type="EMBL" id="KAG0271170.1"/>
    </source>
</evidence>
<dbReference type="PROSITE" id="PS50011">
    <property type="entry name" value="PROTEIN_KINASE_DOM"/>
    <property type="match status" value="1"/>
</dbReference>
<gene>
    <name evidence="12" type="primary">SAT4_1</name>
    <name evidence="12" type="ORF">BGZ95_001062</name>
</gene>
<feature type="compositionally biased region" description="Low complexity" evidence="10">
    <location>
        <begin position="168"/>
        <end position="187"/>
    </location>
</feature>
<evidence type="ECO:0000256" key="4">
    <source>
        <dbReference type="ARBA" id="ARBA00022741"/>
    </source>
</evidence>
<dbReference type="InterPro" id="IPR017441">
    <property type="entry name" value="Protein_kinase_ATP_BS"/>
</dbReference>
<feature type="compositionally biased region" description="Basic and acidic residues" evidence="10">
    <location>
        <begin position="218"/>
        <end position="232"/>
    </location>
</feature>
<keyword evidence="3" id="KW-0808">Transferase</keyword>
<keyword evidence="5 12" id="KW-0418">Kinase</keyword>
<keyword evidence="13" id="KW-1185">Reference proteome</keyword>
<feature type="compositionally biased region" description="Low complexity" evidence="10">
    <location>
        <begin position="567"/>
        <end position="578"/>
    </location>
</feature>
<dbReference type="InterPro" id="IPR000719">
    <property type="entry name" value="Prot_kinase_dom"/>
</dbReference>
<dbReference type="Gene3D" id="1.10.510.10">
    <property type="entry name" value="Transferase(Phosphotransferase) domain 1"/>
    <property type="match status" value="1"/>
</dbReference>
<evidence type="ECO:0000256" key="5">
    <source>
        <dbReference type="ARBA" id="ARBA00022777"/>
    </source>
</evidence>
<sequence length="727" mass="80602">MEGTLQQHPPQPPASVDLGNDIPPSIQALSLEHPSQPVETVSSLSVQHPKPGHPSLPKDQDSSNSSGPNSHGRSGENSADSSPNPHVTLISPGGHVNRNPLSMSEQLQEHLHQEQEQKKQLGHRSSQSSIASSVKSHSSTNTTPALPRSRMLAEIPSAYDLMPPKAKSQTSSSDTAHSSGHSSSGHESVNRFERLPDGGHRHRLSAPKRHRFLSEQVQRFRDFLDNKRDGHGHGNGGNGEKGRKGEKGGKHHHHIKQEVLEHPLSLIGEKIREYEKEAEHGDGSAVRSRKSAKEDFVHKYGELHQVVGKGAFGTVRLSIKKHPESGVDEVFAIKEFKRRENESQKSYMRRLTSEFCIASSIKHINVIQTMDLLQLHGDSYSEVMEYCAGGDMHTLIASATTLGESESSCFFSQLMNGVGFLHSMGVVHRDLKPENLLLTSDGCLKIADFGNSEVFRMPWERKVRSSAAICGSGPFIAPEEFTNKAFDGRKVDLWACGIIYMCMRLGRYNWNEASKDDTNWMAFINKRQSLVGHLNVSPTSGISSRAMTPEPSSSDSNGHHHNDSVRSAANANTATDTSAVYRRRSHEKYFTLRAIELATRTTFAWPDSISEVIDHLLQPDPKDRWQAHHCLESHWLQDVQNCHPAEYPPEVQELDESDMDELDPSQPVGSKVLLPESDKTGCGIVKEVREAKVVGEKKKEEHLEEKLAKNGTEAVVRAAASRERFEL</sequence>
<feature type="domain" description="Protein kinase" evidence="11">
    <location>
        <begin position="301"/>
        <end position="636"/>
    </location>
</feature>
<dbReference type="GO" id="GO:0004674">
    <property type="term" value="F:protein serine/threonine kinase activity"/>
    <property type="evidence" value="ECO:0007669"/>
    <property type="project" value="UniProtKB-KW"/>
</dbReference>